<comment type="catalytic activity">
    <reaction evidence="1">
        <text>ATP + protein L-histidine = ADP + protein N-phospho-L-histidine.</text>
        <dbReference type="EC" id="2.7.13.3"/>
    </reaction>
</comment>
<keyword evidence="10" id="KW-0067">ATP-binding</keyword>
<feature type="domain" description="Response regulatory" evidence="17">
    <location>
        <begin position="751"/>
        <end position="870"/>
    </location>
</feature>
<dbReference type="InterPro" id="IPR003661">
    <property type="entry name" value="HisK_dim/P_dom"/>
</dbReference>
<comment type="subcellular location">
    <subcellularLocation>
        <location evidence="2">Membrane</location>
    </subcellularLocation>
</comment>
<keyword evidence="8 21" id="KW-0418">Kinase</keyword>
<feature type="transmembrane region" description="Helical" evidence="15">
    <location>
        <begin position="7"/>
        <end position="30"/>
    </location>
</feature>
<dbReference type="Proteomes" id="UP000321922">
    <property type="component" value="Unassembled WGS sequence"/>
</dbReference>
<dbReference type="Gene3D" id="6.10.340.10">
    <property type="match status" value="1"/>
</dbReference>
<feature type="modified residue" description="4-aspartylphosphate" evidence="14">
    <location>
        <position position="800"/>
    </location>
</feature>
<dbReference type="CDD" id="cd17546">
    <property type="entry name" value="REC_hyHK_CKI1_RcsC-like"/>
    <property type="match status" value="1"/>
</dbReference>
<keyword evidence="22" id="KW-1185">Reference proteome</keyword>
<name>A0A511QFK3_9VIBR</name>
<evidence type="ECO:0000256" key="1">
    <source>
        <dbReference type="ARBA" id="ARBA00000085"/>
    </source>
</evidence>
<keyword evidence="6 15" id="KW-0812">Transmembrane</keyword>
<evidence type="ECO:0000256" key="7">
    <source>
        <dbReference type="ARBA" id="ARBA00022741"/>
    </source>
</evidence>
<keyword evidence="11 15" id="KW-1133">Transmembrane helix</keyword>
<dbReference type="GO" id="GO:0016020">
    <property type="term" value="C:membrane"/>
    <property type="evidence" value="ECO:0007669"/>
    <property type="project" value="UniProtKB-SubCell"/>
</dbReference>
<evidence type="ECO:0000259" key="18">
    <source>
        <dbReference type="PROSITE" id="PS50112"/>
    </source>
</evidence>
<dbReference type="InterPro" id="IPR000014">
    <property type="entry name" value="PAS"/>
</dbReference>
<evidence type="ECO:0000259" key="16">
    <source>
        <dbReference type="PROSITE" id="PS50109"/>
    </source>
</evidence>
<dbReference type="SMART" id="SM00091">
    <property type="entry name" value="PAS"/>
    <property type="match status" value="1"/>
</dbReference>
<dbReference type="CDD" id="cd06225">
    <property type="entry name" value="HAMP"/>
    <property type="match status" value="1"/>
</dbReference>
<dbReference type="FunFam" id="3.30.565.10:FF:000010">
    <property type="entry name" value="Sensor histidine kinase RcsC"/>
    <property type="match status" value="1"/>
</dbReference>
<feature type="domain" description="PAS" evidence="18">
    <location>
        <begin position="239"/>
        <end position="310"/>
    </location>
</feature>
<evidence type="ECO:0000313" key="22">
    <source>
        <dbReference type="Proteomes" id="UP000321922"/>
    </source>
</evidence>
<dbReference type="Pfam" id="PF00512">
    <property type="entry name" value="HisKA"/>
    <property type="match status" value="1"/>
</dbReference>
<evidence type="ECO:0000256" key="9">
    <source>
        <dbReference type="ARBA" id="ARBA00022801"/>
    </source>
</evidence>
<dbReference type="SUPFAM" id="SSF52172">
    <property type="entry name" value="CheY-like"/>
    <property type="match status" value="1"/>
</dbReference>
<proteinExistence type="predicted"/>
<feature type="domain" description="Histidine kinase" evidence="16">
    <location>
        <begin position="383"/>
        <end position="605"/>
    </location>
</feature>
<dbReference type="InterPro" id="IPR011006">
    <property type="entry name" value="CheY-like_superfamily"/>
</dbReference>
<dbReference type="PROSITE" id="PS50112">
    <property type="entry name" value="PAS"/>
    <property type="match status" value="1"/>
</dbReference>
<dbReference type="FunFam" id="1.10.287.130:FF:000004">
    <property type="entry name" value="Ethylene receptor 1"/>
    <property type="match status" value="1"/>
</dbReference>
<sequence length="875" mass="97899">MTLRIKTIIGIALIEALALAILIISGLSWLKSSNEQSLELGSKQLVNVFAKASRDAVIATDLAYLESFAKSVVSEHNLAYIRITDSDGIMLTEQGNYDANEVNTNLSPFESRNGIYDVAGSILLGSTSYGLVEMGVKVDSIHQILHLATKASILIALLEMTFVALFSFALGSYLMNRLDSLRQGVVKITQQGPGAELPLSGNDEVTRVVEAFNQMSTSLSKAQTDLKQQYQKQKSLSIKVAQLAQVAEHARDAIIITDIDGRITWVNTAFEELTKYLSHEALGKMPHQLLQGPETDPQYQRTFIESIKNHEPIRVQLLNYTKNHQPYWGERDLSPIIDSSGYTQGFIIVERDISERIEIEKQLSQEVKKAAQATRAKSEFLANMSHEIRTPMNAIMGFSEILLENEKNTEKKELLQLIYAASDNLVNIINDILDYSKVDAGKLQLIEEEFNIIKLIESSMALCAFQANQKGLTLLIDSHSDTPSIVLGDRGRINQILINLLGNAVKFTDNGHILLKLKVETTKRSNTYRYHFEIIDTGIGISEQHLPKIINKFEQVDNSVTRNYQGTGLGLAISRQLIALHGGELSITSRFGEGSCFSFALPLKVKVTYKESTSLLYNKNILLIDSYEPRVNIIRALAESMQFSLTVVPSVAEVLSQTFLAGPFDRIIVQPTSYEDVGKLIERRKALTKSSQKLIVMLPYSPNLLTKAQKEQSDFLQQPITRNQLIKTIIGREKDHTGNNIKSEICLSGKKILLVEDNRINRILISKMLPVNSIELILAENGVIGLDLYQRTKPDIVITDISMPDKDGFTLAQDIRLLQQKNEYPWCPIIALSAHAFEEDKAQSTQYGINAYLTKPIKKNDLNDMIAKWLMIENQ</sequence>
<evidence type="ECO:0000256" key="5">
    <source>
        <dbReference type="ARBA" id="ARBA00022679"/>
    </source>
</evidence>
<dbReference type="InterPro" id="IPR000700">
    <property type="entry name" value="PAS-assoc_C"/>
</dbReference>
<dbReference type="SMART" id="SM00086">
    <property type="entry name" value="PAC"/>
    <property type="match status" value="1"/>
</dbReference>
<dbReference type="OrthoDB" id="9810730at2"/>
<keyword evidence="13 15" id="KW-0472">Membrane</keyword>
<keyword evidence="7" id="KW-0547">Nucleotide-binding</keyword>
<dbReference type="PRINTS" id="PR00344">
    <property type="entry name" value="BCTRLSENSOR"/>
</dbReference>
<dbReference type="Pfam" id="PF13426">
    <property type="entry name" value="PAS_9"/>
    <property type="match status" value="1"/>
</dbReference>
<dbReference type="Pfam" id="PF02518">
    <property type="entry name" value="HATPase_c"/>
    <property type="match status" value="1"/>
</dbReference>
<dbReference type="PANTHER" id="PTHR45339">
    <property type="entry name" value="HYBRID SIGNAL TRANSDUCTION HISTIDINE KINASE J"/>
    <property type="match status" value="1"/>
</dbReference>
<dbReference type="CDD" id="cd00082">
    <property type="entry name" value="HisKA"/>
    <property type="match status" value="1"/>
</dbReference>
<keyword evidence="4 14" id="KW-0597">Phosphoprotein</keyword>
<dbReference type="EC" id="2.7.13.3" evidence="3"/>
<dbReference type="InterPro" id="IPR003660">
    <property type="entry name" value="HAMP_dom"/>
</dbReference>
<dbReference type="PROSITE" id="PS50109">
    <property type="entry name" value="HIS_KIN"/>
    <property type="match status" value="1"/>
</dbReference>
<dbReference type="AlphaFoldDB" id="A0A511QFK3"/>
<evidence type="ECO:0000256" key="12">
    <source>
        <dbReference type="ARBA" id="ARBA00023012"/>
    </source>
</evidence>
<dbReference type="SUPFAM" id="SSF47384">
    <property type="entry name" value="Homodimeric domain of signal transducing histidine kinase"/>
    <property type="match status" value="1"/>
</dbReference>
<dbReference type="CDD" id="cd16922">
    <property type="entry name" value="HATPase_EvgS-ArcB-TorS-like"/>
    <property type="match status" value="1"/>
</dbReference>
<dbReference type="SMART" id="SM00388">
    <property type="entry name" value="HisKA"/>
    <property type="match status" value="1"/>
</dbReference>
<dbReference type="InterPro" id="IPR004358">
    <property type="entry name" value="Sig_transdc_His_kin-like_C"/>
</dbReference>
<dbReference type="SUPFAM" id="SSF55785">
    <property type="entry name" value="PYP-like sensor domain (PAS domain)"/>
    <property type="match status" value="1"/>
</dbReference>
<dbReference type="PROSITE" id="PS50885">
    <property type="entry name" value="HAMP"/>
    <property type="match status" value="1"/>
</dbReference>
<reference evidence="21 22" key="1">
    <citation type="submission" date="2019-07" db="EMBL/GenBank/DDBJ databases">
        <title>Whole genome shotgun sequence of Vibrio sagamiensis NBRC 104589.</title>
        <authorList>
            <person name="Hosoyama A."/>
            <person name="Uohara A."/>
            <person name="Ohji S."/>
            <person name="Ichikawa N."/>
        </authorList>
    </citation>
    <scope>NUCLEOTIDE SEQUENCE [LARGE SCALE GENOMIC DNA]</scope>
    <source>
        <strain evidence="21 22">NBRC 104589</strain>
    </source>
</reference>
<keyword evidence="9" id="KW-0378">Hydrolase</keyword>
<evidence type="ECO:0000313" key="21">
    <source>
        <dbReference type="EMBL" id="GEM75242.1"/>
    </source>
</evidence>
<evidence type="ECO:0000256" key="6">
    <source>
        <dbReference type="ARBA" id="ARBA00022692"/>
    </source>
</evidence>
<evidence type="ECO:0000259" key="17">
    <source>
        <dbReference type="PROSITE" id="PS50110"/>
    </source>
</evidence>
<dbReference type="GO" id="GO:0005524">
    <property type="term" value="F:ATP binding"/>
    <property type="evidence" value="ECO:0007669"/>
    <property type="project" value="UniProtKB-KW"/>
</dbReference>
<dbReference type="PROSITE" id="PS50110">
    <property type="entry name" value="RESPONSE_REGULATORY"/>
    <property type="match status" value="1"/>
</dbReference>
<dbReference type="Gene3D" id="1.10.287.130">
    <property type="match status" value="1"/>
</dbReference>
<feature type="domain" description="PAC" evidence="19">
    <location>
        <begin position="311"/>
        <end position="365"/>
    </location>
</feature>
<dbReference type="Gene3D" id="3.40.50.2300">
    <property type="match status" value="1"/>
</dbReference>
<dbReference type="InterPro" id="IPR036890">
    <property type="entry name" value="HATPase_C_sf"/>
</dbReference>
<dbReference type="InterPro" id="IPR035965">
    <property type="entry name" value="PAS-like_dom_sf"/>
</dbReference>
<keyword evidence="5" id="KW-0808">Transferase</keyword>
<dbReference type="RefSeq" id="WP_039979661.1">
    <property type="nucleotide sequence ID" value="NZ_BAOJ01000019.1"/>
</dbReference>
<dbReference type="InterPro" id="IPR005467">
    <property type="entry name" value="His_kinase_dom"/>
</dbReference>
<evidence type="ECO:0000256" key="10">
    <source>
        <dbReference type="ARBA" id="ARBA00022840"/>
    </source>
</evidence>
<protein>
    <recommendedName>
        <fullName evidence="3">histidine kinase</fullName>
        <ecNumber evidence="3">2.7.13.3</ecNumber>
    </recommendedName>
</protein>
<dbReference type="InterPro" id="IPR001789">
    <property type="entry name" value="Sig_transdc_resp-reg_receiver"/>
</dbReference>
<dbReference type="InterPro" id="IPR003594">
    <property type="entry name" value="HATPase_dom"/>
</dbReference>
<dbReference type="PANTHER" id="PTHR45339:SF1">
    <property type="entry name" value="HYBRID SIGNAL TRANSDUCTION HISTIDINE KINASE J"/>
    <property type="match status" value="1"/>
</dbReference>
<evidence type="ECO:0000256" key="8">
    <source>
        <dbReference type="ARBA" id="ARBA00022777"/>
    </source>
</evidence>
<accession>A0A511QFK3</accession>
<dbReference type="CDD" id="cd00130">
    <property type="entry name" value="PAS"/>
    <property type="match status" value="1"/>
</dbReference>
<evidence type="ECO:0000259" key="19">
    <source>
        <dbReference type="PROSITE" id="PS50113"/>
    </source>
</evidence>
<gene>
    <name evidence="21" type="ORF">VSA01S_13540</name>
</gene>
<dbReference type="InterPro" id="IPR001610">
    <property type="entry name" value="PAC"/>
</dbReference>
<evidence type="ECO:0000256" key="2">
    <source>
        <dbReference type="ARBA" id="ARBA00004370"/>
    </source>
</evidence>
<dbReference type="EMBL" id="BJXJ01000010">
    <property type="protein sequence ID" value="GEM75242.1"/>
    <property type="molecule type" value="Genomic_DNA"/>
</dbReference>
<evidence type="ECO:0000259" key="20">
    <source>
        <dbReference type="PROSITE" id="PS50885"/>
    </source>
</evidence>
<dbReference type="GO" id="GO:0000155">
    <property type="term" value="F:phosphorelay sensor kinase activity"/>
    <property type="evidence" value="ECO:0007669"/>
    <property type="project" value="InterPro"/>
</dbReference>
<organism evidence="21 22">
    <name type="scientific">Vibrio sagamiensis NBRC 104589</name>
    <dbReference type="NCBI Taxonomy" id="1219064"/>
    <lineage>
        <taxon>Bacteria</taxon>
        <taxon>Pseudomonadati</taxon>
        <taxon>Pseudomonadota</taxon>
        <taxon>Gammaproteobacteria</taxon>
        <taxon>Vibrionales</taxon>
        <taxon>Vibrionaceae</taxon>
        <taxon>Vibrio</taxon>
    </lineage>
</organism>
<dbReference type="NCBIfam" id="TIGR00229">
    <property type="entry name" value="sensory_box"/>
    <property type="match status" value="1"/>
</dbReference>
<feature type="transmembrane region" description="Helical" evidence="15">
    <location>
        <begin position="153"/>
        <end position="175"/>
    </location>
</feature>
<feature type="domain" description="HAMP" evidence="20">
    <location>
        <begin position="172"/>
        <end position="224"/>
    </location>
</feature>
<dbReference type="GO" id="GO:0016787">
    <property type="term" value="F:hydrolase activity"/>
    <property type="evidence" value="ECO:0007669"/>
    <property type="project" value="UniProtKB-KW"/>
</dbReference>
<evidence type="ECO:0000256" key="11">
    <source>
        <dbReference type="ARBA" id="ARBA00022989"/>
    </source>
</evidence>
<comment type="caution">
    <text evidence="21">The sequence shown here is derived from an EMBL/GenBank/DDBJ whole genome shotgun (WGS) entry which is preliminary data.</text>
</comment>
<dbReference type="SMART" id="SM00387">
    <property type="entry name" value="HATPase_c"/>
    <property type="match status" value="1"/>
</dbReference>
<evidence type="ECO:0000256" key="14">
    <source>
        <dbReference type="PROSITE-ProRule" id="PRU00169"/>
    </source>
</evidence>
<dbReference type="PROSITE" id="PS50113">
    <property type="entry name" value="PAC"/>
    <property type="match status" value="1"/>
</dbReference>
<dbReference type="InterPro" id="IPR036097">
    <property type="entry name" value="HisK_dim/P_sf"/>
</dbReference>
<keyword evidence="12" id="KW-0902">Two-component regulatory system</keyword>
<dbReference type="SMART" id="SM00304">
    <property type="entry name" value="HAMP"/>
    <property type="match status" value="1"/>
</dbReference>
<evidence type="ECO:0000256" key="13">
    <source>
        <dbReference type="ARBA" id="ARBA00023136"/>
    </source>
</evidence>
<dbReference type="Gene3D" id="3.30.450.20">
    <property type="entry name" value="PAS domain"/>
    <property type="match status" value="1"/>
</dbReference>
<evidence type="ECO:0000256" key="3">
    <source>
        <dbReference type="ARBA" id="ARBA00012438"/>
    </source>
</evidence>
<dbReference type="SMART" id="SM00448">
    <property type="entry name" value="REC"/>
    <property type="match status" value="1"/>
</dbReference>
<evidence type="ECO:0000256" key="4">
    <source>
        <dbReference type="ARBA" id="ARBA00022553"/>
    </source>
</evidence>
<dbReference type="SUPFAM" id="SSF55874">
    <property type="entry name" value="ATPase domain of HSP90 chaperone/DNA topoisomerase II/histidine kinase"/>
    <property type="match status" value="1"/>
</dbReference>
<dbReference type="Pfam" id="PF00072">
    <property type="entry name" value="Response_reg"/>
    <property type="match status" value="1"/>
</dbReference>
<feature type="transmembrane region" description="Helical" evidence="15">
    <location>
        <begin position="114"/>
        <end position="132"/>
    </location>
</feature>
<evidence type="ECO:0000256" key="15">
    <source>
        <dbReference type="SAM" id="Phobius"/>
    </source>
</evidence>
<dbReference type="Gene3D" id="3.30.565.10">
    <property type="entry name" value="Histidine kinase-like ATPase, C-terminal domain"/>
    <property type="match status" value="1"/>
</dbReference>